<reference evidence="5" key="1">
    <citation type="submission" date="2025-08" db="UniProtKB">
        <authorList>
            <consortium name="Ensembl"/>
        </authorList>
    </citation>
    <scope>IDENTIFICATION</scope>
</reference>
<dbReference type="AlphaFoldDB" id="A0A669EFV7"/>
<dbReference type="GO" id="GO:0005929">
    <property type="term" value="C:cilium"/>
    <property type="evidence" value="ECO:0007669"/>
    <property type="project" value="TreeGrafter"/>
</dbReference>
<dbReference type="Ensembl" id="ENSONIT00000084307.1">
    <property type="protein sequence ID" value="ENSONIP00000069932.1"/>
    <property type="gene ID" value="ENSONIG00000031847.1"/>
</dbReference>
<reference evidence="5" key="2">
    <citation type="submission" date="2025-09" db="UniProtKB">
        <authorList>
            <consortium name="Ensembl"/>
        </authorList>
    </citation>
    <scope>IDENTIFICATION</scope>
</reference>
<keyword evidence="2" id="KW-0677">Repeat</keyword>
<dbReference type="InterPro" id="IPR001680">
    <property type="entry name" value="WD40_rpt"/>
</dbReference>
<dbReference type="GeneTree" id="ENSGT00590000083165"/>
<dbReference type="GO" id="GO:0030991">
    <property type="term" value="C:intraciliary transport particle A"/>
    <property type="evidence" value="ECO:0007669"/>
    <property type="project" value="TreeGrafter"/>
</dbReference>
<keyword evidence="6" id="KW-1185">Reference proteome</keyword>
<evidence type="ECO:0000256" key="2">
    <source>
        <dbReference type="ARBA" id="ARBA00022737"/>
    </source>
</evidence>
<organism evidence="5 6">
    <name type="scientific">Oreochromis niloticus</name>
    <name type="common">Nile tilapia</name>
    <name type="synonym">Tilapia nilotica</name>
    <dbReference type="NCBI Taxonomy" id="8128"/>
    <lineage>
        <taxon>Eukaryota</taxon>
        <taxon>Metazoa</taxon>
        <taxon>Chordata</taxon>
        <taxon>Craniata</taxon>
        <taxon>Vertebrata</taxon>
        <taxon>Euteleostomi</taxon>
        <taxon>Actinopterygii</taxon>
        <taxon>Neopterygii</taxon>
        <taxon>Teleostei</taxon>
        <taxon>Neoteleostei</taxon>
        <taxon>Acanthomorphata</taxon>
        <taxon>Ovalentaria</taxon>
        <taxon>Cichlomorphae</taxon>
        <taxon>Cichliformes</taxon>
        <taxon>Cichlidae</taxon>
        <taxon>African cichlids</taxon>
        <taxon>Pseudocrenilabrinae</taxon>
        <taxon>Oreochromini</taxon>
        <taxon>Oreochromis</taxon>
    </lineage>
</organism>
<sequence>PQSAFVLAEKAWAGSNLLYKWQKSFGRYIAVAGQDNTVKIFDRRGHKWTEINLPGRCVGMDWDKDGDILAVIAAKSSSIFLWDASVSKTSQIDSGMRDQMSFVLWSKTSPLLAVGTVKGNLLIYNQQTSRKIPVLGKHSKKITCGCWSSQNLLALGSDDNTLSISNHEGDTIRQTTVRGKPAEMYFSVMKTDESSAQGESTVSVSVDKKILMLFNINDPGNQIELAFERHYGNIVSYRWYGDGYILIGFSHGYFVVISTHIREMGYELYRAHNHKDCLNSIAISTAVNKCASCGDNSIIIHELSDRKDISRIIQLHDENKGLDQLSWTDDGQLLALSTQRGTLHVFLTKLPILGDSYGTRLAYLTSLLEVTVCNQVDEESPVTIEVEVEPTFIAVGPCHVAVGMNNRAWFYALADQEPGFNKLKDIEYLGTIASMCLNSDYAAALFEGKVQLHVIEGKDQDEKKQMKLFPGDDRKGRILCHALTANILYYGTDSGSVVSVPVEDCEALSSYSHSVGVRKVFPDVIGTRVVFIDNQNSGFLLSPANSCFELPNFSPTITGVLWDNWHAGRGVFVAYDDDQVYTYALHETTIYGPQVVLVGSTALPFSQKPLLFDNGELTCQTASGRISKVELSTHSFLKHTATNSSTELSRQLAQAVMLKRSAMLETLNRVCSNWAELGKACLVHMEVELAIQVYRMSGNVGMVRSLQRIQGTEEMNLLAGHLAMFLEDYDRAQDLYLSSSSPVAALEVCLRLFSAASLPRWCVLFISSSVCVFSLSQQYSEAAQHYEEGQYYDKAVSAYIRCKNW</sequence>
<protein>
    <submittedName>
        <fullName evidence="5">WD repeat domain 19</fullName>
    </submittedName>
</protein>
<name>A0A669EFV7_ORENI</name>
<feature type="domain" description="WDR19 first beta-propeller" evidence="4">
    <location>
        <begin position="18"/>
        <end position="341"/>
    </location>
</feature>
<feature type="domain" description="WDR19 WD40 repeat" evidence="3">
    <location>
        <begin position="361"/>
        <end position="634"/>
    </location>
</feature>
<dbReference type="FunFam" id="2.130.10.10:FF:000242">
    <property type="entry name" value="WD repeat domain 19, isoform CRA_a"/>
    <property type="match status" value="1"/>
</dbReference>
<dbReference type="GO" id="GO:0060271">
    <property type="term" value="P:cilium assembly"/>
    <property type="evidence" value="ECO:0007669"/>
    <property type="project" value="TreeGrafter"/>
</dbReference>
<gene>
    <name evidence="5" type="primary">WDR19</name>
    <name evidence="5" type="synonym">LOC102082589</name>
</gene>
<evidence type="ECO:0000259" key="4">
    <source>
        <dbReference type="Pfam" id="PF23389"/>
    </source>
</evidence>
<dbReference type="GO" id="GO:0035721">
    <property type="term" value="P:intraciliary retrograde transport"/>
    <property type="evidence" value="ECO:0007669"/>
    <property type="project" value="InterPro"/>
</dbReference>
<accession>A0A669EFV7</accession>
<dbReference type="InterPro" id="IPR057855">
    <property type="entry name" value="Beta-prop_WDR19_1st"/>
</dbReference>
<dbReference type="Pfam" id="PF23389">
    <property type="entry name" value="Beta-prop_WDR19_1st"/>
    <property type="match status" value="1"/>
</dbReference>
<proteinExistence type="predicted"/>
<evidence type="ECO:0000313" key="5">
    <source>
        <dbReference type="Ensembl" id="ENSONIP00000069932.1"/>
    </source>
</evidence>
<dbReference type="SUPFAM" id="SSF82171">
    <property type="entry name" value="DPP6 N-terminal domain-like"/>
    <property type="match status" value="1"/>
</dbReference>
<dbReference type="InterPro" id="IPR015943">
    <property type="entry name" value="WD40/YVTN_repeat-like_dom_sf"/>
</dbReference>
<keyword evidence="1" id="KW-0853">WD repeat</keyword>
<dbReference type="SUPFAM" id="SSF69322">
    <property type="entry name" value="Tricorn protease domain 2"/>
    <property type="match status" value="1"/>
</dbReference>
<evidence type="ECO:0000313" key="6">
    <source>
        <dbReference type="Proteomes" id="UP000005207"/>
    </source>
</evidence>
<dbReference type="Proteomes" id="UP000005207">
    <property type="component" value="Unplaced"/>
</dbReference>
<dbReference type="Pfam" id="PF15911">
    <property type="entry name" value="Beta-prop_WDR19_2nd"/>
    <property type="match status" value="1"/>
</dbReference>
<dbReference type="Gene3D" id="2.130.10.10">
    <property type="entry name" value="YVTN repeat-like/Quinoprotein amine dehydrogenase"/>
    <property type="match status" value="2"/>
</dbReference>
<evidence type="ECO:0000259" key="3">
    <source>
        <dbReference type="Pfam" id="PF15911"/>
    </source>
</evidence>
<dbReference type="InterPro" id="IPR039468">
    <property type="entry name" value="WDR19_WD40_rpt"/>
</dbReference>
<dbReference type="SMART" id="SM00320">
    <property type="entry name" value="WD40"/>
    <property type="match status" value="5"/>
</dbReference>
<dbReference type="InterPro" id="IPR040379">
    <property type="entry name" value="WDR19/dyf-2"/>
</dbReference>
<dbReference type="PANTHER" id="PTHR14920:SF0">
    <property type="entry name" value="WD REPEAT DOMAIN 19"/>
    <property type="match status" value="1"/>
</dbReference>
<evidence type="ECO:0000256" key="1">
    <source>
        <dbReference type="ARBA" id="ARBA00022574"/>
    </source>
</evidence>
<dbReference type="PANTHER" id="PTHR14920">
    <property type="entry name" value="OSMOTIC AVOIDANCE ABNORMAL PROTEIN 1/WD REPEAT MEMBRANE PROTEIN"/>
    <property type="match status" value="1"/>
</dbReference>